<reference evidence="2 3" key="1">
    <citation type="journal article" date="2010" name="Cell">
        <title>The genome of Naegleria gruberi illuminates early eukaryotic versatility.</title>
        <authorList>
            <person name="Fritz-Laylin L.K."/>
            <person name="Prochnik S.E."/>
            <person name="Ginger M.L."/>
            <person name="Dacks J.B."/>
            <person name="Carpenter M.L."/>
            <person name="Field M.C."/>
            <person name="Kuo A."/>
            <person name="Paredez A."/>
            <person name="Chapman J."/>
            <person name="Pham J."/>
            <person name="Shu S."/>
            <person name="Neupane R."/>
            <person name="Cipriano M."/>
            <person name="Mancuso J."/>
            <person name="Tu H."/>
            <person name="Salamov A."/>
            <person name="Lindquist E."/>
            <person name="Shapiro H."/>
            <person name="Lucas S."/>
            <person name="Grigoriev I.V."/>
            <person name="Cande W.Z."/>
            <person name="Fulton C."/>
            <person name="Rokhsar D.S."/>
            <person name="Dawson S.C."/>
        </authorList>
    </citation>
    <scope>NUCLEOTIDE SEQUENCE [LARGE SCALE GENOMIC DNA]</scope>
    <source>
        <strain evidence="2 3">NEG-M</strain>
    </source>
</reference>
<proteinExistence type="predicted"/>
<dbReference type="InParanoid" id="D2VWC4"/>
<dbReference type="AlphaFoldDB" id="D2VWC4"/>
<evidence type="ECO:0000313" key="2">
    <source>
        <dbReference type="EMBL" id="EFC38875.1"/>
    </source>
</evidence>
<dbReference type="EMBL" id="GG738904">
    <property type="protein sequence ID" value="EFC38875.1"/>
    <property type="molecule type" value="Genomic_DNA"/>
</dbReference>
<gene>
    <name evidence="2" type="ORF">NAEGRDRAFT_52779</name>
</gene>
<organism evidence="3">
    <name type="scientific">Naegleria gruberi</name>
    <name type="common">Amoeba</name>
    <dbReference type="NCBI Taxonomy" id="5762"/>
    <lineage>
        <taxon>Eukaryota</taxon>
        <taxon>Discoba</taxon>
        <taxon>Heterolobosea</taxon>
        <taxon>Tetramitia</taxon>
        <taxon>Eutetramitia</taxon>
        <taxon>Vahlkampfiidae</taxon>
        <taxon>Naegleria</taxon>
    </lineage>
</organism>
<feature type="domain" description="DUF4116" evidence="1">
    <location>
        <begin position="66"/>
        <end position="113"/>
    </location>
</feature>
<evidence type="ECO:0000259" key="1">
    <source>
        <dbReference type="Pfam" id="PF13475"/>
    </source>
</evidence>
<protein>
    <submittedName>
        <fullName evidence="2">Predicted protein</fullName>
    </submittedName>
</protein>
<feature type="domain" description="DUF4116" evidence="1">
    <location>
        <begin position="274"/>
        <end position="318"/>
    </location>
</feature>
<dbReference type="KEGG" id="ngr:NAEGRDRAFT_52779"/>
<dbReference type="InterPro" id="IPR025197">
    <property type="entry name" value="DUF4116"/>
</dbReference>
<sequence>MCDRAGDRVSIILDVNFKSEWLKNLFRNYFFIQRELKYFKIVSYIYCRKYRRSTTIEIPNQLMEKREFIKILLEYCGLFMEHLRDDIQNDRELALIAVKSHADAYWFIGEHLKAEVEIILAVLRNSKNQPSRGVTEHIFTTWPEFSLYEDVLLNLVEKNKYILNYTDKSLLGNKQFMMKAVYRNEYAIEFANELIIDEEMAMVAMLRKPLKLDGLFKFLRSEEFVIKYIERSRKPVILEYVDISIRKNRTIVLESVKKNSAEFRFASKMIRGYDREIVLCALRKDGDLLRYVEEPLKYDKEIVEEAIGKNPLSLRYADRFRDDTEIVQLAISKNRHAIVHASKRLQDEFQSQVDDQSTEEEWSIERNMLQYWNDKLSLSKDKNDAKEAIRLGFVPSNINYPEIYKDRELMLEAIKKDAMVLLRVGNSMDLNRSFVRECIQNNYTCLLYIRDHFLLDKEFILDACLNYSTFEV</sequence>
<feature type="domain" description="DUF4116" evidence="1">
    <location>
        <begin position="406"/>
        <end position="453"/>
    </location>
</feature>
<evidence type="ECO:0000313" key="3">
    <source>
        <dbReference type="Proteomes" id="UP000006671"/>
    </source>
</evidence>
<feature type="domain" description="DUF4116" evidence="1">
    <location>
        <begin position="149"/>
        <end position="193"/>
    </location>
</feature>
<dbReference type="RefSeq" id="XP_002671619.1">
    <property type="nucleotide sequence ID" value="XM_002671573.1"/>
</dbReference>
<dbReference type="Proteomes" id="UP000006671">
    <property type="component" value="Unassembled WGS sequence"/>
</dbReference>
<name>D2VWC4_NAEGR</name>
<keyword evidence="3" id="KW-1185">Reference proteome</keyword>
<accession>D2VWC4</accession>
<dbReference type="Pfam" id="PF13475">
    <property type="entry name" value="DUF4116"/>
    <property type="match status" value="5"/>
</dbReference>
<dbReference type="VEuPathDB" id="AmoebaDB:NAEGRDRAFT_52779"/>
<dbReference type="GeneID" id="8853766"/>
<feature type="domain" description="DUF4116" evidence="1">
    <location>
        <begin position="222"/>
        <end position="271"/>
    </location>
</feature>